<accession>F0ZMW5</accession>
<feature type="region of interest" description="Disordered" evidence="1">
    <location>
        <begin position="68"/>
        <end position="89"/>
    </location>
</feature>
<dbReference type="InParanoid" id="F0ZMW5"/>
<dbReference type="VEuPathDB" id="AmoebaDB:DICPUDRAFT_153030"/>
<organism evidence="2 3">
    <name type="scientific">Dictyostelium purpureum</name>
    <name type="common">Slime mold</name>
    <dbReference type="NCBI Taxonomy" id="5786"/>
    <lineage>
        <taxon>Eukaryota</taxon>
        <taxon>Amoebozoa</taxon>
        <taxon>Evosea</taxon>
        <taxon>Eumycetozoa</taxon>
        <taxon>Dictyostelia</taxon>
        <taxon>Dictyosteliales</taxon>
        <taxon>Dictyosteliaceae</taxon>
        <taxon>Dictyostelium</taxon>
    </lineage>
</organism>
<protein>
    <submittedName>
        <fullName evidence="2">Uncharacterized protein</fullName>
    </submittedName>
</protein>
<keyword evidence="3" id="KW-1185">Reference proteome</keyword>
<evidence type="ECO:0000313" key="2">
    <source>
        <dbReference type="EMBL" id="EGC34713.1"/>
    </source>
</evidence>
<dbReference type="Proteomes" id="UP000001064">
    <property type="component" value="Unassembled WGS sequence"/>
</dbReference>
<name>F0ZMW5_DICPU</name>
<dbReference type="EMBL" id="GL871086">
    <property type="protein sequence ID" value="EGC34713.1"/>
    <property type="molecule type" value="Genomic_DNA"/>
</dbReference>
<reference evidence="3" key="1">
    <citation type="journal article" date="2011" name="Genome Biol.">
        <title>Comparative genomics of the social amoebae Dictyostelium discoideum and Dictyostelium purpureum.</title>
        <authorList>
            <consortium name="US DOE Joint Genome Institute (JGI-PGF)"/>
            <person name="Sucgang R."/>
            <person name="Kuo A."/>
            <person name="Tian X."/>
            <person name="Salerno W."/>
            <person name="Parikh A."/>
            <person name="Feasley C.L."/>
            <person name="Dalin E."/>
            <person name="Tu H."/>
            <person name="Huang E."/>
            <person name="Barry K."/>
            <person name="Lindquist E."/>
            <person name="Shapiro H."/>
            <person name="Bruce D."/>
            <person name="Schmutz J."/>
            <person name="Salamov A."/>
            <person name="Fey P."/>
            <person name="Gaudet P."/>
            <person name="Anjard C."/>
            <person name="Babu M.M."/>
            <person name="Basu S."/>
            <person name="Bushmanova Y."/>
            <person name="van der Wel H."/>
            <person name="Katoh-Kurasawa M."/>
            <person name="Dinh C."/>
            <person name="Coutinho P.M."/>
            <person name="Saito T."/>
            <person name="Elias M."/>
            <person name="Schaap P."/>
            <person name="Kay R.R."/>
            <person name="Henrissat B."/>
            <person name="Eichinger L."/>
            <person name="Rivero F."/>
            <person name="Putnam N.H."/>
            <person name="West C.M."/>
            <person name="Loomis W.F."/>
            <person name="Chisholm R.L."/>
            <person name="Shaulsky G."/>
            <person name="Strassmann J.E."/>
            <person name="Queller D.C."/>
            <person name="Kuspa A."/>
            <person name="Grigoriev I.V."/>
        </authorList>
    </citation>
    <scope>NUCLEOTIDE SEQUENCE [LARGE SCALE GENOMIC DNA]</scope>
    <source>
        <strain evidence="3">QSDP1</strain>
    </source>
</reference>
<gene>
    <name evidence="2" type="ORF">DICPUDRAFT_153030</name>
</gene>
<dbReference type="GeneID" id="10499284"/>
<evidence type="ECO:0000256" key="1">
    <source>
        <dbReference type="SAM" id="MobiDB-lite"/>
    </source>
</evidence>
<sequence length="89" mass="10268">MLDMGNERLSRHEDNLVTDLMEIVQKLMKENEINSRVIKEINNELAIGKNTTEELKKVNVLLKTMCDLQESRDKPKGESVEDSKPARKN</sequence>
<feature type="compositionally biased region" description="Basic and acidic residues" evidence="1">
    <location>
        <begin position="69"/>
        <end position="89"/>
    </location>
</feature>
<dbReference type="AlphaFoldDB" id="F0ZMW5"/>
<evidence type="ECO:0000313" key="3">
    <source>
        <dbReference type="Proteomes" id="UP000001064"/>
    </source>
</evidence>
<proteinExistence type="predicted"/>
<dbReference type="KEGG" id="dpp:DICPUDRAFT_153030"/>
<dbReference type="RefSeq" id="XP_003288754.1">
    <property type="nucleotide sequence ID" value="XM_003288706.1"/>
</dbReference>